<geneLocation type="plasmid" evidence="1 2">
    <name>p3</name>
</geneLocation>
<dbReference type="AlphaFoldDB" id="A0A4D8QTL5"/>
<organism evidence="1 2">
    <name type="scientific">Azospirillum brasilense</name>
    <dbReference type="NCBI Taxonomy" id="192"/>
    <lineage>
        <taxon>Bacteria</taxon>
        <taxon>Pseudomonadati</taxon>
        <taxon>Pseudomonadota</taxon>
        <taxon>Alphaproteobacteria</taxon>
        <taxon>Rhodospirillales</taxon>
        <taxon>Azospirillaceae</taxon>
        <taxon>Azospirillum</taxon>
    </lineage>
</organism>
<evidence type="ECO:0000313" key="1">
    <source>
        <dbReference type="EMBL" id="QCO12871.1"/>
    </source>
</evidence>
<dbReference type="SUPFAM" id="SSF47413">
    <property type="entry name" value="lambda repressor-like DNA-binding domains"/>
    <property type="match status" value="1"/>
</dbReference>
<name>A0A4D8QTL5_AZOBR</name>
<gene>
    <name evidence="1" type="ORF">D3868_28085</name>
</gene>
<keyword evidence="1" id="KW-0614">Plasmid</keyword>
<protein>
    <submittedName>
        <fullName evidence="1">XRE family transcriptional regulator</fullName>
    </submittedName>
</protein>
<accession>A0A4D8QTL5</accession>
<dbReference type="EMBL" id="CP032342">
    <property type="protein sequence ID" value="QCO12871.1"/>
    <property type="molecule type" value="Genomic_DNA"/>
</dbReference>
<proteinExistence type="predicted"/>
<dbReference type="Proteomes" id="UP000298774">
    <property type="component" value="Plasmid p3"/>
</dbReference>
<dbReference type="InterPro" id="IPR010982">
    <property type="entry name" value="Lambda_DNA-bd_dom_sf"/>
</dbReference>
<dbReference type="GO" id="GO:0003677">
    <property type="term" value="F:DNA binding"/>
    <property type="evidence" value="ECO:0007669"/>
    <property type="project" value="InterPro"/>
</dbReference>
<evidence type="ECO:0000313" key="2">
    <source>
        <dbReference type="Proteomes" id="UP000298774"/>
    </source>
</evidence>
<dbReference type="Gene3D" id="1.10.260.40">
    <property type="entry name" value="lambda repressor-like DNA-binding domains"/>
    <property type="match status" value="1"/>
</dbReference>
<sequence>MITGRQIRAACGLLGWNLKVLAEKSGVAWATVQRMQNGDGVPTQSAKRVAAVQKAFEEAGVRFIGEKGVTLDE</sequence>
<reference evidence="1 2" key="1">
    <citation type="submission" date="2018-09" db="EMBL/GenBank/DDBJ databases">
        <title>Whole genome based analysis of evolution and adaptive divergence in Indian and Brazilian strains of Azospirillum brasilense.</title>
        <authorList>
            <person name="Singh C."/>
            <person name="Tripathi A.K."/>
        </authorList>
    </citation>
    <scope>NUCLEOTIDE SEQUENCE [LARGE SCALE GENOMIC DNA]</scope>
    <source>
        <strain evidence="1 2">MTCC4038</strain>
        <plasmid evidence="1 2">p3</plasmid>
    </source>
</reference>